<reference evidence="2 3" key="1">
    <citation type="journal article" date="2017" name="Front. Microbiol.">
        <title>Genomic Characterization of Dairy Associated Leuconostoc Species and Diversity of Leuconostocs in Undefined Mixed Mesophilic Starter Cultures.</title>
        <authorList>
            <person name="Frantzen C.A."/>
            <person name="Kot W."/>
            <person name="Pedersen T.B."/>
            <person name="Ardo Y.M."/>
            <person name="Broadbent J.R."/>
            <person name="Neve H."/>
            <person name="Hansen L.H."/>
            <person name="Dal Bello F."/>
            <person name="Ostlie H.M."/>
            <person name="Kleppen H.P."/>
            <person name="Vogensen F.K."/>
            <person name="Holo H."/>
        </authorList>
    </citation>
    <scope>NUCLEOTIDE SEQUENCE [LARGE SCALE GENOMIC DNA]</scope>
    <source>
        <strain evidence="2 3">LMGCF08</strain>
    </source>
</reference>
<dbReference type="RefSeq" id="WP_080519400.1">
    <property type="nucleotide sequence ID" value="NZ_MPLS01000007.1"/>
</dbReference>
<dbReference type="PANTHER" id="PTHR30383:SF27">
    <property type="entry name" value="SPORE GERMINATION LIPASE LIPC"/>
    <property type="match status" value="1"/>
</dbReference>
<dbReference type="eggNOG" id="COG2755">
    <property type="taxonomic scope" value="Bacteria"/>
</dbReference>
<evidence type="ECO:0000259" key="1">
    <source>
        <dbReference type="Pfam" id="PF13472"/>
    </source>
</evidence>
<dbReference type="CDD" id="cd04506">
    <property type="entry name" value="SGNH_hydrolase_YpmR_like"/>
    <property type="match status" value="1"/>
</dbReference>
<dbReference type="STRING" id="33968.BMS77_07125"/>
<comment type="caution">
    <text evidence="2">The sequence shown here is derived from an EMBL/GenBank/DDBJ whole genome shotgun (WGS) entry which is preliminary data.</text>
</comment>
<accession>A0A1X0VF75</accession>
<evidence type="ECO:0000313" key="2">
    <source>
        <dbReference type="EMBL" id="ORI98226.1"/>
    </source>
</evidence>
<dbReference type="PANTHER" id="PTHR30383">
    <property type="entry name" value="THIOESTERASE 1/PROTEASE 1/LYSOPHOSPHOLIPASE L1"/>
    <property type="match status" value="1"/>
</dbReference>
<dbReference type="GO" id="GO:0004622">
    <property type="term" value="F:phosphatidylcholine lysophospholipase activity"/>
    <property type="evidence" value="ECO:0007669"/>
    <property type="project" value="TreeGrafter"/>
</dbReference>
<dbReference type="Gene3D" id="3.40.50.1110">
    <property type="entry name" value="SGNH hydrolase"/>
    <property type="match status" value="1"/>
</dbReference>
<feature type="domain" description="SGNH hydrolase-type esterase" evidence="1">
    <location>
        <begin position="47"/>
        <end position="280"/>
    </location>
</feature>
<name>A0A1X0VF75_LEUPS</name>
<evidence type="ECO:0000313" key="3">
    <source>
        <dbReference type="Proteomes" id="UP000192288"/>
    </source>
</evidence>
<dbReference type="InterPro" id="IPR051532">
    <property type="entry name" value="Ester_Hydrolysis_Enzymes"/>
</dbReference>
<dbReference type="InterPro" id="IPR036514">
    <property type="entry name" value="SGNH_hydro_sf"/>
</dbReference>
<dbReference type="InterPro" id="IPR013830">
    <property type="entry name" value="SGNH_hydro"/>
</dbReference>
<sequence>MRKVLISFIAIVIVGAGVLFGIKNWQHHSLNQSLSKTEKVSHVNLVALGDSLTEGVGDTQKLQGYSGRIAKEIREKYDISVTMKNFGKAGDRSDQIKKRLVAQSSFQHSVKNADVLVMTVGGNDLQQLLLKNMTASSPKALSEAVVKGKVNYQIRLAKLLKTVRGYNKQAPIFIFGNYNPLYVHFANREDFNADVKNFNAINAKMATKDGNAYYVSSFDLTYGQFKTKSQRQKLVKQIESDSSEKNATKAMTAVLTGKTSVDNNWISKDDNYHPNDKGYQYMTSQLLHVMKREEKHWLIKH</sequence>
<dbReference type="Proteomes" id="UP000192288">
    <property type="component" value="Unassembled WGS sequence"/>
</dbReference>
<dbReference type="SUPFAM" id="SSF52266">
    <property type="entry name" value="SGNH hydrolase"/>
    <property type="match status" value="1"/>
</dbReference>
<dbReference type="AlphaFoldDB" id="A0A1X0VF75"/>
<proteinExistence type="predicted"/>
<dbReference type="EMBL" id="MPLS01000007">
    <property type="protein sequence ID" value="ORI98226.1"/>
    <property type="molecule type" value="Genomic_DNA"/>
</dbReference>
<dbReference type="Pfam" id="PF13472">
    <property type="entry name" value="Lipase_GDSL_2"/>
    <property type="match status" value="1"/>
</dbReference>
<gene>
    <name evidence="2" type="ORF">BMR96_03225</name>
</gene>
<protein>
    <submittedName>
        <fullName evidence="2">Lysophospholipase</fullName>
    </submittedName>
</protein>
<organism evidence="2 3">
    <name type="scientific">Leuconostoc pseudomesenteroides</name>
    <dbReference type="NCBI Taxonomy" id="33968"/>
    <lineage>
        <taxon>Bacteria</taxon>
        <taxon>Bacillati</taxon>
        <taxon>Bacillota</taxon>
        <taxon>Bacilli</taxon>
        <taxon>Lactobacillales</taxon>
        <taxon>Lactobacillaceae</taxon>
        <taxon>Leuconostoc</taxon>
    </lineage>
</organism>